<organism evidence="2 3">
    <name type="scientific">Cellulomonas hominis</name>
    <dbReference type="NCBI Taxonomy" id="156981"/>
    <lineage>
        <taxon>Bacteria</taxon>
        <taxon>Bacillati</taxon>
        <taxon>Actinomycetota</taxon>
        <taxon>Actinomycetes</taxon>
        <taxon>Micrococcales</taxon>
        <taxon>Cellulomonadaceae</taxon>
        <taxon>Cellulomonas</taxon>
    </lineage>
</organism>
<evidence type="ECO:0000313" key="2">
    <source>
        <dbReference type="EMBL" id="MBB5475411.1"/>
    </source>
</evidence>
<evidence type="ECO:0000256" key="1">
    <source>
        <dbReference type="SAM" id="Phobius"/>
    </source>
</evidence>
<dbReference type="EMBL" id="JACHDN010000001">
    <property type="protein sequence ID" value="MBB5475411.1"/>
    <property type="molecule type" value="Genomic_DNA"/>
</dbReference>
<reference evidence="2 3" key="1">
    <citation type="submission" date="2020-08" db="EMBL/GenBank/DDBJ databases">
        <title>Sequencing the genomes of 1000 actinobacteria strains.</title>
        <authorList>
            <person name="Klenk H.-P."/>
        </authorList>
    </citation>
    <scope>NUCLEOTIDE SEQUENCE [LARGE SCALE GENOMIC DNA]</scope>
    <source>
        <strain evidence="2 3">DSM 9581</strain>
    </source>
</reference>
<feature type="transmembrane region" description="Helical" evidence="1">
    <location>
        <begin position="184"/>
        <end position="205"/>
    </location>
</feature>
<dbReference type="AlphaFoldDB" id="A0A7W8SHW2"/>
<keyword evidence="1" id="KW-0812">Transmembrane</keyword>
<feature type="transmembrane region" description="Helical" evidence="1">
    <location>
        <begin position="67"/>
        <end position="87"/>
    </location>
</feature>
<dbReference type="RefSeq" id="WP_146835323.1">
    <property type="nucleotide sequence ID" value="NZ_BJVQ01000011.1"/>
</dbReference>
<keyword evidence="1" id="KW-0472">Membrane</keyword>
<proteinExistence type="predicted"/>
<evidence type="ECO:0000313" key="3">
    <source>
        <dbReference type="Proteomes" id="UP000564629"/>
    </source>
</evidence>
<comment type="caution">
    <text evidence="2">The sequence shown here is derived from an EMBL/GenBank/DDBJ whole genome shotgun (WGS) entry which is preliminary data.</text>
</comment>
<feature type="transmembrane region" description="Helical" evidence="1">
    <location>
        <begin position="150"/>
        <end position="172"/>
    </location>
</feature>
<dbReference type="Pfam" id="PF14329">
    <property type="entry name" value="DUF4386"/>
    <property type="match status" value="1"/>
</dbReference>
<dbReference type="OrthoDB" id="1176146at2"/>
<sequence length="252" mass="25535">MTRTTPTPTPTPAPRGPAAATRRAARVAGVLYLLTFVTSIPTLRLYAPLREEGDLLLGGGAATGVTAGALLEVLLALACVGTAVVLYPVTRRHGETAALGFVASRLVEAGLILVGAVAVLSVVTLHRDPGGPDPAALRAGGDALTVVHDWTFLLGQSLMPVLNALFLGTVLYRSGLVPRVIPAIGLAGAPLLLASDLAIVAGVYAQGTAPAALAALPIAAWELALGVWLVVRGFRPVPVPAGTAPVAEPVAR</sequence>
<name>A0A7W8SHW2_9CELL</name>
<keyword evidence="1" id="KW-1133">Transmembrane helix</keyword>
<accession>A0A7W8SHW2</accession>
<dbReference type="InterPro" id="IPR025495">
    <property type="entry name" value="DUF4386"/>
</dbReference>
<feature type="transmembrane region" description="Helical" evidence="1">
    <location>
        <begin position="24"/>
        <end position="47"/>
    </location>
</feature>
<protein>
    <recommendedName>
        <fullName evidence="4">DUF4386 domain-containing protein</fullName>
    </recommendedName>
</protein>
<gene>
    <name evidence="2" type="ORF">HNR08_004147</name>
</gene>
<dbReference type="Proteomes" id="UP000564629">
    <property type="component" value="Unassembled WGS sequence"/>
</dbReference>
<evidence type="ECO:0008006" key="4">
    <source>
        <dbReference type="Google" id="ProtNLM"/>
    </source>
</evidence>
<feature type="transmembrane region" description="Helical" evidence="1">
    <location>
        <begin position="211"/>
        <end position="231"/>
    </location>
</feature>
<feature type="transmembrane region" description="Helical" evidence="1">
    <location>
        <begin position="99"/>
        <end position="123"/>
    </location>
</feature>